<feature type="transmembrane region" description="Helical" evidence="7">
    <location>
        <begin position="97"/>
        <end position="116"/>
    </location>
</feature>
<feature type="transmembrane region" description="Helical" evidence="7">
    <location>
        <begin position="181"/>
        <end position="205"/>
    </location>
</feature>
<feature type="transmembrane region" description="Helical" evidence="7">
    <location>
        <begin position="271"/>
        <end position="288"/>
    </location>
</feature>
<evidence type="ECO:0000313" key="10">
    <source>
        <dbReference type="Proteomes" id="UP000295247"/>
    </source>
</evidence>
<keyword evidence="4 7" id="KW-1133">Transmembrane helix</keyword>
<evidence type="ECO:0000256" key="3">
    <source>
        <dbReference type="ARBA" id="ARBA00022692"/>
    </source>
</evidence>
<dbReference type="GO" id="GO:0016020">
    <property type="term" value="C:membrane"/>
    <property type="evidence" value="ECO:0007669"/>
    <property type="project" value="UniProtKB-SubCell"/>
</dbReference>
<proteinExistence type="inferred from homology"/>
<dbReference type="EMBL" id="SMDC01000017">
    <property type="protein sequence ID" value="TCW32642.1"/>
    <property type="molecule type" value="Genomic_DNA"/>
</dbReference>
<evidence type="ECO:0000313" key="9">
    <source>
        <dbReference type="EMBL" id="TCW32642.1"/>
    </source>
</evidence>
<comment type="similarity">
    <text evidence="2">Belongs to the EamA transporter family.</text>
</comment>
<dbReference type="InterPro" id="IPR050638">
    <property type="entry name" value="AA-Vitamin_Transporters"/>
</dbReference>
<dbReference type="PANTHER" id="PTHR32322:SF2">
    <property type="entry name" value="EAMA DOMAIN-CONTAINING PROTEIN"/>
    <property type="match status" value="1"/>
</dbReference>
<reference evidence="9 10" key="1">
    <citation type="submission" date="2019-03" db="EMBL/GenBank/DDBJ databases">
        <title>Genomic Encyclopedia of Type Strains, Phase IV (KMG-IV): sequencing the most valuable type-strain genomes for metagenomic binning, comparative biology and taxonomic classification.</title>
        <authorList>
            <person name="Goeker M."/>
        </authorList>
    </citation>
    <scope>NUCLEOTIDE SEQUENCE [LARGE SCALE GENOMIC DNA]</scope>
    <source>
        <strain evidence="9 10">DSM 203</strain>
    </source>
</reference>
<accession>A0A4R4A4F6</accession>
<dbReference type="InterPro" id="IPR037185">
    <property type="entry name" value="EmrE-like"/>
</dbReference>
<protein>
    <submittedName>
        <fullName evidence="9">Drug/metabolite transporter (DMT)-like permease</fullName>
    </submittedName>
</protein>
<feature type="transmembrane region" description="Helical" evidence="7">
    <location>
        <begin position="67"/>
        <end position="85"/>
    </location>
</feature>
<dbReference type="SUPFAM" id="SSF103481">
    <property type="entry name" value="Multidrug resistance efflux transporter EmrE"/>
    <property type="match status" value="2"/>
</dbReference>
<comment type="caution">
    <text evidence="9">The sequence shown here is derived from an EMBL/GenBank/DDBJ whole genome shotgun (WGS) entry which is preliminary data.</text>
</comment>
<dbReference type="InterPro" id="IPR000620">
    <property type="entry name" value="EamA_dom"/>
</dbReference>
<keyword evidence="5 7" id="KW-0472">Membrane</keyword>
<feature type="transmembrane region" description="Helical" evidence="7">
    <location>
        <begin position="217"/>
        <end position="236"/>
    </location>
</feature>
<dbReference type="Proteomes" id="UP000295247">
    <property type="component" value="Unassembled WGS sequence"/>
</dbReference>
<comment type="subcellular location">
    <subcellularLocation>
        <location evidence="1">Membrane</location>
        <topology evidence="1">Multi-pass membrane protein</topology>
    </subcellularLocation>
</comment>
<feature type="region of interest" description="Disordered" evidence="6">
    <location>
        <begin position="293"/>
        <end position="314"/>
    </location>
</feature>
<feature type="transmembrane region" description="Helical" evidence="7">
    <location>
        <begin position="128"/>
        <end position="145"/>
    </location>
</feature>
<evidence type="ECO:0000259" key="8">
    <source>
        <dbReference type="Pfam" id="PF00892"/>
    </source>
</evidence>
<keyword evidence="3 7" id="KW-0812">Transmembrane</keyword>
<dbReference type="PANTHER" id="PTHR32322">
    <property type="entry name" value="INNER MEMBRANE TRANSPORTER"/>
    <property type="match status" value="1"/>
</dbReference>
<evidence type="ECO:0000256" key="6">
    <source>
        <dbReference type="SAM" id="MobiDB-lite"/>
    </source>
</evidence>
<feature type="domain" description="EamA" evidence="8">
    <location>
        <begin position="9"/>
        <end position="140"/>
    </location>
</feature>
<gene>
    <name evidence="9" type="ORF">EDC29_1177</name>
</gene>
<evidence type="ECO:0000256" key="7">
    <source>
        <dbReference type="SAM" id="Phobius"/>
    </source>
</evidence>
<evidence type="ECO:0000256" key="4">
    <source>
        <dbReference type="ARBA" id="ARBA00022989"/>
    </source>
</evidence>
<name>A0A4R4A4F6_MARGR</name>
<dbReference type="Pfam" id="PF00892">
    <property type="entry name" value="EamA"/>
    <property type="match status" value="2"/>
</dbReference>
<feature type="transmembrane region" description="Helical" evidence="7">
    <location>
        <begin position="243"/>
        <end position="265"/>
    </location>
</feature>
<feature type="transmembrane region" description="Helical" evidence="7">
    <location>
        <begin position="151"/>
        <end position="172"/>
    </location>
</feature>
<feature type="domain" description="EamA" evidence="8">
    <location>
        <begin position="156"/>
        <end position="288"/>
    </location>
</feature>
<feature type="transmembrane region" description="Helical" evidence="7">
    <location>
        <begin position="33"/>
        <end position="55"/>
    </location>
</feature>
<evidence type="ECO:0000256" key="5">
    <source>
        <dbReference type="ARBA" id="ARBA00023136"/>
    </source>
</evidence>
<dbReference type="RefSeq" id="WP_132230621.1">
    <property type="nucleotide sequence ID" value="NZ_NRRH01000028.1"/>
</dbReference>
<evidence type="ECO:0000256" key="2">
    <source>
        <dbReference type="ARBA" id="ARBA00007362"/>
    </source>
</evidence>
<evidence type="ECO:0000256" key="1">
    <source>
        <dbReference type="ARBA" id="ARBA00004141"/>
    </source>
</evidence>
<dbReference type="AlphaFoldDB" id="A0A4R4A4F6"/>
<organism evidence="9 10">
    <name type="scientific">Marichromatium gracile</name>
    <name type="common">Chromatium gracile</name>
    <dbReference type="NCBI Taxonomy" id="1048"/>
    <lineage>
        <taxon>Bacteria</taxon>
        <taxon>Pseudomonadati</taxon>
        <taxon>Pseudomonadota</taxon>
        <taxon>Gammaproteobacteria</taxon>
        <taxon>Chromatiales</taxon>
        <taxon>Chromatiaceae</taxon>
        <taxon>Marichromatium</taxon>
    </lineage>
</organism>
<sequence length="314" mass="32893">MHHRPTDWLLLLALTALWGSAFALTGIGVEALPVQLVVAARLLIACALLLPAALLFARRPAHSARLWGAYVLIALFGNALPYSLVTWGQQTIASAQAGILMATMPLATLGMAHYLVPGERITRHRAGGFLVGFCGIVVLIGPAAWGDVDPARLPAMGVILLGVCSYAVAAILTRLRPPSDALYSAAATTTLATLMLLPTLLALPATPTAIHPEERHLLALLALGGGSTALAAILYMRLVKRAGAAFVSQLNYLIPLWALGVGVGLLGEPLASRHLLALALILGGMALARRERDAGADQTGSDSNRSAKARSKRR</sequence>